<reference evidence="3" key="1">
    <citation type="journal article" date="2019" name="Int. J. Syst. Evol. Microbiol.">
        <title>The Global Catalogue of Microorganisms (GCM) 10K type strain sequencing project: providing services to taxonomists for standard genome sequencing and annotation.</title>
        <authorList>
            <consortium name="The Broad Institute Genomics Platform"/>
            <consortium name="The Broad Institute Genome Sequencing Center for Infectious Disease"/>
            <person name="Wu L."/>
            <person name="Ma J."/>
        </authorList>
    </citation>
    <scope>NUCLEOTIDE SEQUENCE [LARGE SCALE GENOMIC DNA]</scope>
    <source>
        <strain evidence="3">CGMCC 1.15474</strain>
    </source>
</reference>
<name>A0ABW5C1T7_9BACI</name>
<gene>
    <name evidence="2" type="ORF">ACFSKK_15255</name>
</gene>
<dbReference type="EMBL" id="JBHUIK010000003">
    <property type="protein sequence ID" value="MFD2215046.1"/>
    <property type="molecule type" value="Genomic_DNA"/>
</dbReference>
<dbReference type="RefSeq" id="WP_247346592.1">
    <property type="nucleotide sequence ID" value="NZ_CP095550.1"/>
</dbReference>
<keyword evidence="1" id="KW-0472">Membrane</keyword>
<organism evidence="2 3">
    <name type="scientific">Metabacillus endolithicus</name>
    <dbReference type="NCBI Taxonomy" id="1535204"/>
    <lineage>
        <taxon>Bacteria</taxon>
        <taxon>Bacillati</taxon>
        <taxon>Bacillota</taxon>
        <taxon>Bacilli</taxon>
        <taxon>Bacillales</taxon>
        <taxon>Bacillaceae</taxon>
        <taxon>Metabacillus</taxon>
    </lineage>
</organism>
<evidence type="ECO:0000256" key="1">
    <source>
        <dbReference type="SAM" id="Phobius"/>
    </source>
</evidence>
<dbReference type="Proteomes" id="UP001597318">
    <property type="component" value="Unassembled WGS sequence"/>
</dbReference>
<keyword evidence="1" id="KW-0812">Transmembrane</keyword>
<sequence>MEDKQLMKDAKMCTRWALGLTFILIFAFPGTMFLTGYNYTLQFFKGWTYLAFAWLVIAGLYISIRPWVEVYLEKRQ</sequence>
<feature type="transmembrane region" description="Helical" evidence="1">
    <location>
        <begin position="12"/>
        <end position="34"/>
    </location>
</feature>
<keyword evidence="1" id="KW-1133">Transmembrane helix</keyword>
<protein>
    <submittedName>
        <fullName evidence="2">Uncharacterized protein</fullName>
    </submittedName>
</protein>
<feature type="transmembrane region" description="Helical" evidence="1">
    <location>
        <begin position="46"/>
        <end position="68"/>
    </location>
</feature>
<comment type="caution">
    <text evidence="2">The sequence shown here is derived from an EMBL/GenBank/DDBJ whole genome shotgun (WGS) entry which is preliminary data.</text>
</comment>
<accession>A0ABW5C1T7</accession>
<keyword evidence="3" id="KW-1185">Reference proteome</keyword>
<proteinExistence type="predicted"/>
<evidence type="ECO:0000313" key="2">
    <source>
        <dbReference type="EMBL" id="MFD2215046.1"/>
    </source>
</evidence>
<evidence type="ECO:0000313" key="3">
    <source>
        <dbReference type="Proteomes" id="UP001597318"/>
    </source>
</evidence>